<dbReference type="GO" id="GO:0006310">
    <property type="term" value="P:DNA recombination"/>
    <property type="evidence" value="ECO:0007669"/>
    <property type="project" value="UniProtKB-KW"/>
</dbReference>
<dbReference type="Proteomes" id="UP000030907">
    <property type="component" value="Chromosome"/>
</dbReference>
<evidence type="ECO:0000259" key="2">
    <source>
        <dbReference type="PROSITE" id="PS51898"/>
    </source>
</evidence>
<dbReference type="KEGG" id="sphk:SKP52_20435"/>
<proteinExistence type="predicted"/>
<keyword evidence="4" id="KW-1185">Reference proteome</keyword>
<keyword evidence="1" id="KW-0233">DNA recombination</keyword>
<dbReference type="InterPro" id="IPR002104">
    <property type="entry name" value="Integrase_catalytic"/>
</dbReference>
<evidence type="ECO:0000313" key="4">
    <source>
        <dbReference type="Proteomes" id="UP000030907"/>
    </source>
</evidence>
<evidence type="ECO:0000256" key="1">
    <source>
        <dbReference type="ARBA" id="ARBA00023172"/>
    </source>
</evidence>
<sequence>MTNTAKPSRPKLPRMVRIGSIILLSDRLMDIGLEKLRVGRRSGAPIYRDGLLIGLLIHRPMRRRNLTDLRIGHNLFVDDFGIRITIPRKETKKGVPFDGYVPKRLEEATFTYLDRVRPVLLKNDIPDEGWLWVGRRGRQVTADQISTRVTRIMREHFGRDLSPHLFRDCAATEAALERPELIGITKHVLGHMTLASSQKFYNQATSFTAFSRHADVIRKLRGEGS</sequence>
<dbReference type="PROSITE" id="PS51898">
    <property type="entry name" value="TYR_RECOMBINASE"/>
    <property type="match status" value="1"/>
</dbReference>
<reference evidence="3 4" key="1">
    <citation type="journal article" date="2015" name="Int. J. Syst. Evol. Microbiol.">
        <title>Description of Sphingopyxis fribergensis sp. nov. - a soil bacterium with the ability to degrade styrene and phenylacetic acid.</title>
        <authorList>
            <person name="Oelschlagel M."/>
            <person name="Ruckert C."/>
            <person name="Kalinowski J."/>
            <person name="Schmidt G."/>
            <person name="Schlomann M."/>
            <person name="Tischler D."/>
        </authorList>
    </citation>
    <scope>NUCLEOTIDE SEQUENCE [LARGE SCALE GENOMIC DNA]</scope>
    <source>
        <strain evidence="3 4">Kp5.2</strain>
    </source>
</reference>
<dbReference type="InterPro" id="IPR011010">
    <property type="entry name" value="DNA_brk_join_enz"/>
</dbReference>
<dbReference type="GO" id="GO:0003677">
    <property type="term" value="F:DNA binding"/>
    <property type="evidence" value="ECO:0007669"/>
    <property type="project" value="InterPro"/>
</dbReference>
<dbReference type="Gene3D" id="1.10.443.10">
    <property type="entry name" value="Intergrase catalytic core"/>
    <property type="match status" value="1"/>
</dbReference>
<feature type="domain" description="Tyr recombinase" evidence="2">
    <location>
        <begin position="27"/>
        <end position="215"/>
    </location>
</feature>
<dbReference type="SUPFAM" id="SSF56349">
    <property type="entry name" value="DNA breaking-rejoining enzymes"/>
    <property type="match status" value="1"/>
</dbReference>
<gene>
    <name evidence="3" type="ORF">SKP52_20435</name>
</gene>
<dbReference type="GO" id="GO:0015074">
    <property type="term" value="P:DNA integration"/>
    <property type="evidence" value="ECO:0007669"/>
    <property type="project" value="InterPro"/>
</dbReference>
<dbReference type="HOGENOM" id="CLU_1229235_0_0_5"/>
<dbReference type="STRING" id="1515612.SKP52_20435"/>
<dbReference type="InterPro" id="IPR013762">
    <property type="entry name" value="Integrase-like_cat_sf"/>
</dbReference>
<dbReference type="Pfam" id="PF00589">
    <property type="entry name" value="Phage_integrase"/>
    <property type="match status" value="1"/>
</dbReference>
<evidence type="ECO:0000313" key="3">
    <source>
        <dbReference type="EMBL" id="AJA10953.1"/>
    </source>
</evidence>
<protein>
    <recommendedName>
        <fullName evidence="2">Tyr recombinase domain-containing protein</fullName>
    </recommendedName>
</protein>
<dbReference type="EMBL" id="CP009122">
    <property type="protein sequence ID" value="AJA10953.1"/>
    <property type="molecule type" value="Genomic_DNA"/>
</dbReference>
<organism evidence="3 4">
    <name type="scientific">Sphingopyxis fribergensis</name>
    <dbReference type="NCBI Taxonomy" id="1515612"/>
    <lineage>
        <taxon>Bacteria</taxon>
        <taxon>Pseudomonadati</taxon>
        <taxon>Pseudomonadota</taxon>
        <taxon>Alphaproteobacteria</taxon>
        <taxon>Sphingomonadales</taxon>
        <taxon>Sphingomonadaceae</taxon>
        <taxon>Sphingopyxis</taxon>
    </lineage>
</organism>
<accession>A0A0A7PNX9</accession>
<name>A0A0A7PNX9_9SPHN</name>
<dbReference type="AlphaFoldDB" id="A0A0A7PNX9"/>